<protein>
    <submittedName>
        <fullName evidence="1">Uncharacterized protein</fullName>
    </submittedName>
</protein>
<name>A0AAD5MHM0_PARTN</name>
<dbReference type="AlphaFoldDB" id="A0AAD5MHM0"/>
<dbReference type="EMBL" id="JAHQIW010000385">
    <property type="protein sequence ID" value="KAJ1347821.1"/>
    <property type="molecule type" value="Genomic_DNA"/>
</dbReference>
<gene>
    <name evidence="1" type="ORF">KIN20_002989</name>
</gene>
<reference evidence="1" key="1">
    <citation type="submission" date="2021-06" db="EMBL/GenBank/DDBJ databases">
        <title>Parelaphostrongylus tenuis whole genome reference sequence.</title>
        <authorList>
            <person name="Garwood T.J."/>
            <person name="Larsen P.A."/>
            <person name="Fountain-Jones N.M."/>
            <person name="Garbe J.R."/>
            <person name="Macchietto M.G."/>
            <person name="Kania S.A."/>
            <person name="Gerhold R.W."/>
            <person name="Richards J.E."/>
            <person name="Wolf T.M."/>
        </authorList>
    </citation>
    <scope>NUCLEOTIDE SEQUENCE</scope>
    <source>
        <strain evidence="1">MNPRO001-30</strain>
        <tissue evidence="1">Meninges</tissue>
    </source>
</reference>
<accession>A0AAD5MHM0</accession>
<sequence>MSLRIVDTDFVVEVEQQTNFFLGQFLSEGSVNAVKVLPIVSHWTGDHSQKTKQEWFVRKIEIL</sequence>
<comment type="caution">
    <text evidence="1">The sequence shown here is derived from an EMBL/GenBank/DDBJ whole genome shotgun (WGS) entry which is preliminary data.</text>
</comment>
<evidence type="ECO:0000313" key="1">
    <source>
        <dbReference type="EMBL" id="KAJ1347821.1"/>
    </source>
</evidence>
<organism evidence="1 2">
    <name type="scientific">Parelaphostrongylus tenuis</name>
    <name type="common">Meningeal worm</name>
    <dbReference type="NCBI Taxonomy" id="148309"/>
    <lineage>
        <taxon>Eukaryota</taxon>
        <taxon>Metazoa</taxon>
        <taxon>Ecdysozoa</taxon>
        <taxon>Nematoda</taxon>
        <taxon>Chromadorea</taxon>
        <taxon>Rhabditida</taxon>
        <taxon>Rhabditina</taxon>
        <taxon>Rhabditomorpha</taxon>
        <taxon>Strongyloidea</taxon>
        <taxon>Metastrongylidae</taxon>
        <taxon>Parelaphostrongylus</taxon>
    </lineage>
</organism>
<evidence type="ECO:0000313" key="2">
    <source>
        <dbReference type="Proteomes" id="UP001196413"/>
    </source>
</evidence>
<keyword evidence="2" id="KW-1185">Reference proteome</keyword>
<proteinExistence type="predicted"/>
<dbReference type="Proteomes" id="UP001196413">
    <property type="component" value="Unassembled WGS sequence"/>
</dbReference>